<comment type="caution">
    <text evidence="6">The sequence shown here is derived from an EMBL/GenBank/DDBJ whole genome shotgun (WGS) entry which is preliminary data.</text>
</comment>
<dbReference type="AlphaFoldDB" id="A0A853F8K2"/>
<dbReference type="FunFam" id="3.90.850.10:FF:000002">
    <property type="entry name" value="2-hydroxyhepta-2,4-diene-1,7-dioate isomerase"/>
    <property type="match status" value="1"/>
</dbReference>
<evidence type="ECO:0000256" key="1">
    <source>
        <dbReference type="ARBA" id="ARBA00001946"/>
    </source>
</evidence>
<dbReference type="PANTHER" id="PTHR42796">
    <property type="entry name" value="FUMARYLACETOACETATE HYDROLASE DOMAIN-CONTAINING PROTEIN 2A-RELATED"/>
    <property type="match status" value="1"/>
</dbReference>
<evidence type="ECO:0000256" key="3">
    <source>
        <dbReference type="ARBA" id="ARBA00022723"/>
    </source>
</evidence>
<accession>A0A853F8K2</accession>
<keyword evidence="7" id="KW-1185">Reference proteome</keyword>
<dbReference type="InterPro" id="IPR011234">
    <property type="entry name" value="Fumarylacetoacetase-like_C"/>
</dbReference>
<evidence type="ECO:0000259" key="5">
    <source>
        <dbReference type="Pfam" id="PF01557"/>
    </source>
</evidence>
<evidence type="ECO:0000313" key="6">
    <source>
        <dbReference type="EMBL" id="NYT35902.1"/>
    </source>
</evidence>
<sequence>MRFATFEHNQHRHVGIVSGDGLSVQPLAVSDSVAAQGVLGLIALASDGAALAELSAHDAVAMAQVRLLAPIPRPRRNIFCVGRNYHAHAKELSGSVFKANAADPAAWPIVFTKVPECVTGPGHEVRLPAGLSEQIDYEAELAVVIGKAGTNISREHAQAHIFGYTIINDVTARDVQMRHQQWDLGKSFDTFCPMGPWVVTADELDGADTRVRCWVNGELRQDARTRDFIFDIPALIETCSRGITLYPGDIIATGTPAGVGMGMNPPSYLKTGDRVRIEIDGLGVLENPFR</sequence>
<dbReference type="Gene3D" id="3.90.850.10">
    <property type="entry name" value="Fumarylacetoacetase-like, C-terminal domain"/>
    <property type="match status" value="1"/>
</dbReference>
<comment type="cofactor">
    <cofactor evidence="1">
        <name>Mg(2+)</name>
        <dbReference type="ChEBI" id="CHEBI:18420"/>
    </cofactor>
</comment>
<evidence type="ECO:0000256" key="2">
    <source>
        <dbReference type="ARBA" id="ARBA00010211"/>
    </source>
</evidence>
<proteinExistence type="inferred from homology"/>
<feature type="domain" description="Fumarylacetoacetase-like C-terminal" evidence="5">
    <location>
        <begin position="78"/>
        <end position="289"/>
    </location>
</feature>
<dbReference type="SUPFAM" id="SSF56529">
    <property type="entry name" value="FAH"/>
    <property type="match status" value="1"/>
</dbReference>
<reference evidence="6 7" key="1">
    <citation type="submission" date="2020-07" db="EMBL/GenBank/DDBJ databases">
        <title>Taxonomic revisions and descriptions of new bacterial species based on genomic comparisons in the high-G+C-content subgroup of the family Alcaligenaceae.</title>
        <authorList>
            <person name="Szabo A."/>
            <person name="Felfoldi T."/>
        </authorList>
    </citation>
    <scope>NUCLEOTIDE SEQUENCE [LARGE SCALE GENOMIC DNA]</scope>
    <source>
        <strain evidence="6 7">DSM 25264</strain>
    </source>
</reference>
<dbReference type="InterPro" id="IPR036663">
    <property type="entry name" value="Fumarylacetoacetase_C_sf"/>
</dbReference>
<dbReference type="GO" id="GO:0016787">
    <property type="term" value="F:hydrolase activity"/>
    <property type="evidence" value="ECO:0007669"/>
    <property type="project" value="UniProtKB-KW"/>
</dbReference>
<protein>
    <submittedName>
        <fullName evidence="6">Fumarylacetoacetate hydrolase family protein</fullName>
    </submittedName>
</protein>
<dbReference type="OrthoDB" id="8582489at2"/>
<dbReference type="GO" id="GO:0016853">
    <property type="term" value="F:isomerase activity"/>
    <property type="evidence" value="ECO:0007669"/>
    <property type="project" value="UniProtKB-ARBA"/>
</dbReference>
<comment type="similarity">
    <text evidence="2">Belongs to the FAH family.</text>
</comment>
<dbReference type="Pfam" id="PF01557">
    <property type="entry name" value="FAA_hydrolase"/>
    <property type="match status" value="1"/>
</dbReference>
<keyword evidence="4 6" id="KW-0378">Hydrolase</keyword>
<keyword evidence="3" id="KW-0479">Metal-binding</keyword>
<gene>
    <name evidence="6" type="ORF">H0A68_03385</name>
</gene>
<dbReference type="PANTHER" id="PTHR42796:SF4">
    <property type="entry name" value="FUMARYLACETOACETATE HYDROLASE DOMAIN-CONTAINING PROTEIN 2A"/>
    <property type="match status" value="1"/>
</dbReference>
<organism evidence="6 7">
    <name type="scientific">Allopusillimonas soli</name>
    <dbReference type="NCBI Taxonomy" id="659016"/>
    <lineage>
        <taxon>Bacteria</taxon>
        <taxon>Pseudomonadati</taxon>
        <taxon>Pseudomonadota</taxon>
        <taxon>Betaproteobacteria</taxon>
        <taxon>Burkholderiales</taxon>
        <taxon>Alcaligenaceae</taxon>
        <taxon>Allopusillimonas</taxon>
    </lineage>
</organism>
<dbReference type="InterPro" id="IPR051121">
    <property type="entry name" value="FAH"/>
</dbReference>
<dbReference type="Proteomes" id="UP000580517">
    <property type="component" value="Unassembled WGS sequence"/>
</dbReference>
<dbReference type="EMBL" id="JACCEW010000001">
    <property type="protein sequence ID" value="NYT35902.1"/>
    <property type="molecule type" value="Genomic_DNA"/>
</dbReference>
<evidence type="ECO:0000256" key="4">
    <source>
        <dbReference type="ARBA" id="ARBA00022801"/>
    </source>
</evidence>
<name>A0A853F8K2_9BURK</name>
<dbReference type="GO" id="GO:0019752">
    <property type="term" value="P:carboxylic acid metabolic process"/>
    <property type="evidence" value="ECO:0007669"/>
    <property type="project" value="UniProtKB-ARBA"/>
</dbReference>
<dbReference type="GO" id="GO:0046872">
    <property type="term" value="F:metal ion binding"/>
    <property type="evidence" value="ECO:0007669"/>
    <property type="project" value="UniProtKB-KW"/>
</dbReference>
<evidence type="ECO:0000313" key="7">
    <source>
        <dbReference type="Proteomes" id="UP000580517"/>
    </source>
</evidence>
<dbReference type="RefSeq" id="WP_129967838.1">
    <property type="nucleotide sequence ID" value="NZ_JACCEW010000001.1"/>
</dbReference>